<evidence type="ECO:0008006" key="4">
    <source>
        <dbReference type="Google" id="ProtNLM"/>
    </source>
</evidence>
<evidence type="ECO:0000313" key="2">
    <source>
        <dbReference type="EMBL" id="WGV16415.1"/>
    </source>
</evidence>
<keyword evidence="1" id="KW-1133">Transmembrane helix</keyword>
<organism evidence="2 3">
    <name type="scientific">Fuscovulum ytuae</name>
    <dbReference type="NCBI Taxonomy" id="3042299"/>
    <lineage>
        <taxon>Bacteria</taxon>
        <taxon>Pseudomonadati</taxon>
        <taxon>Pseudomonadota</taxon>
        <taxon>Alphaproteobacteria</taxon>
        <taxon>Rhodobacterales</taxon>
        <taxon>Paracoccaceae</taxon>
        <taxon>Fuscovulum</taxon>
    </lineage>
</organism>
<dbReference type="RefSeq" id="WP_281466729.1">
    <property type="nucleotide sequence ID" value="NZ_CP124535.1"/>
</dbReference>
<dbReference type="Proteomes" id="UP001230978">
    <property type="component" value="Chromosome"/>
</dbReference>
<feature type="transmembrane region" description="Helical" evidence="1">
    <location>
        <begin position="40"/>
        <end position="57"/>
    </location>
</feature>
<accession>A0ABY8Q6D6</accession>
<proteinExistence type="predicted"/>
<keyword evidence="3" id="KW-1185">Reference proteome</keyword>
<feature type="transmembrane region" description="Helical" evidence="1">
    <location>
        <begin position="16"/>
        <end position="34"/>
    </location>
</feature>
<keyword evidence="1" id="KW-0472">Membrane</keyword>
<dbReference type="EMBL" id="CP124535">
    <property type="protein sequence ID" value="WGV16415.1"/>
    <property type="molecule type" value="Genomic_DNA"/>
</dbReference>
<protein>
    <recommendedName>
        <fullName evidence="4">DUF3329 domain-containing protein</fullName>
    </recommendedName>
</protein>
<gene>
    <name evidence="2" type="ORF">QF092_00965</name>
</gene>
<reference evidence="2 3" key="1">
    <citation type="submission" date="2023-04" db="EMBL/GenBank/DDBJ databases">
        <title>YMD61, complete Genome.</title>
        <authorList>
            <person name="Zhang J."/>
        </authorList>
    </citation>
    <scope>NUCLEOTIDE SEQUENCE [LARGE SCALE GENOMIC DNA]</scope>
    <source>
        <strain evidence="2 3">YMD61</strain>
    </source>
</reference>
<sequence length="63" mass="7123">MKGFLDANHPMFRRPWVRWVTAGVPLAWAAFELWMGNPFWAVLFAAAGGYAFWVLIVKGPDQG</sequence>
<name>A0ABY8Q6D6_9RHOB</name>
<keyword evidence="1" id="KW-0812">Transmembrane</keyword>
<evidence type="ECO:0000313" key="3">
    <source>
        <dbReference type="Proteomes" id="UP001230978"/>
    </source>
</evidence>
<evidence type="ECO:0000256" key="1">
    <source>
        <dbReference type="SAM" id="Phobius"/>
    </source>
</evidence>